<reference evidence="4" key="1">
    <citation type="submission" date="2020-05" db="EMBL/GenBank/DDBJ databases">
        <authorList>
            <person name="Chiriac C."/>
            <person name="Salcher M."/>
            <person name="Ghai R."/>
            <person name="Kavagutti S V."/>
        </authorList>
    </citation>
    <scope>NUCLEOTIDE SEQUENCE</scope>
</reference>
<dbReference type="Pfam" id="PF19295">
    <property type="entry name" value="SufBD_N"/>
    <property type="match status" value="1"/>
</dbReference>
<dbReference type="InterPro" id="IPR000825">
    <property type="entry name" value="SUF_FeS_clus_asmbl_SufBD_core"/>
</dbReference>
<accession>A0A6J7J0X5</accession>
<dbReference type="PANTHER" id="PTHR43575">
    <property type="entry name" value="PROTEIN ABCI7, CHLOROPLASTIC"/>
    <property type="match status" value="1"/>
</dbReference>
<protein>
    <submittedName>
        <fullName evidence="4">Unannotated protein</fullName>
    </submittedName>
</protein>
<dbReference type="GO" id="GO:0016226">
    <property type="term" value="P:iron-sulfur cluster assembly"/>
    <property type="evidence" value="ECO:0007669"/>
    <property type="project" value="InterPro"/>
</dbReference>
<dbReference type="SUPFAM" id="SSF101960">
    <property type="entry name" value="Stabilizer of iron transporter SufD"/>
    <property type="match status" value="1"/>
</dbReference>
<organism evidence="4">
    <name type="scientific">freshwater metagenome</name>
    <dbReference type="NCBI Taxonomy" id="449393"/>
    <lineage>
        <taxon>unclassified sequences</taxon>
        <taxon>metagenomes</taxon>
        <taxon>ecological metagenomes</taxon>
    </lineage>
</organism>
<feature type="domain" description="SUF system FeS cluster assembly SufBD core" evidence="1">
    <location>
        <begin position="163"/>
        <end position="392"/>
    </location>
</feature>
<dbReference type="InterPro" id="IPR055346">
    <property type="entry name" value="Fe-S_cluster_assembly_SufBD"/>
</dbReference>
<dbReference type="AlphaFoldDB" id="A0A6J7J0X5"/>
<dbReference type="EMBL" id="CAFBNC010000041">
    <property type="protein sequence ID" value="CAB4936162.1"/>
    <property type="molecule type" value="Genomic_DNA"/>
</dbReference>
<dbReference type="EMBL" id="CAEMXZ010000185">
    <property type="protein sequence ID" value="CAB4324641.1"/>
    <property type="molecule type" value="Genomic_DNA"/>
</dbReference>
<dbReference type="Pfam" id="PF01458">
    <property type="entry name" value="SUFBD_core"/>
    <property type="match status" value="1"/>
</dbReference>
<dbReference type="InterPro" id="IPR011542">
    <property type="entry name" value="SUF_FeS_clus_asmbl_SufD"/>
</dbReference>
<name>A0A6J7J0X5_9ZZZZ</name>
<feature type="domain" description="SUF system FeS cluster assembly SufBD N-terminal" evidence="2">
    <location>
        <begin position="14"/>
        <end position="157"/>
    </location>
</feature>
<dbReference type="NCBIfam" id="TIGR01981">
    <property type="entry name" value="sufD"/>
    <property type="match status" value="1"/>
</dbReference>
<dbReference type="InterPro" id="IPR037284">
    <property type="entry name" value="SUF_FeS_clus_asmbl_SufBD_sf"/>
</dbReference>
<evidence type="ECO:0000313" key="3">
    <source>
        <dbReference type="EMBL" id="CAB4324641.1"/>
    </source>
</evidence>
<dbReference type="PANTHER" id="PTHR43575:SF1">
    <property type="entry name" value="PROTEIN ABCI7, CHLOROPLASTIC"/>
    <property type="match status" value="1"/>
</dbReference>
<sequence length="423" mass="45771">MTPSDAPPASPIWFEHWRTAASTRLGEPVLPSTDEEVWRYSPIAELDLTSWTAPTRDDGSGVPAGALAVLDTIDDPAAVVVVRNGFVVHHEMSAVWADRGVYVGPIVDAPETATPQELLGSVAADGPDVFATINDVTVIDPLLVWVPAGVSVDQPIVIIDWIDADDVIVAPRLIVRLGANAEAKVLEWHGSDDVAAFVTSLVELDLAHAARLGFGSVQQRGPRIWQVASQVSRVAADATLDSAQVALGADYGRTRTDCRLVGRGATGNLRAVYFGVGRQTLDFRTFQQHAAPDTTSNLLFKGVVDDHSKSVYTGLIKVEKDARGTNAYQTNRNIKLSEHAWAESVPNLEIETNDVRCSHASTVGPIDEEQRFYLESRGVRTDVAERLIVAGFFDEVLEEFPVPGVVPLIASAIEDRLDRRSEA</sequence>
<gene>
    <name evidence="3" type="ORF">UFOPK1392_02417</name>
    <name evidence="4" type="ORF">UFOPK3733_00981</name>
</gene>
<dbReference type="InterPro" id="IPR045595">
    <property type="entry name" value="SufBD_N"/>
</dbReference>
<evidence type="ECO:0000313" key="4">
    <source>
        <dbReference type="EMBL" id="CAB4936162.1"/>
    </source>
</evidence>
<evidence type="ECO:0000259" key="1">
    <source>
        <dbReference type="Pfam" id="PF01458"/>
    </source>
</evidence>
<evidence type="ECO:0000259" key="2">
    <source>
        <dbReference type="Pfam" id="PF19295"/>
    </source>
</evidence>
<proteinExistence type="predicted"/>